<gene>
    <name evidence="3" type="ORF">ABT276_24120</name>
</gene>
<accession>A0ABV1V042</accession>
<protein>
    <submittedName>
        <fullName evidence="3">Peptidase</fullName>
    </submittedName>
</protein>
<dbReference type="RefSeq" id="WP_351977780.1">
    <property type="nucleotide sequence ID" value="NZ_JBEPBX010000024.1"/>
</dbReference>
<evidence type="ECO:0000256" key="1">
    <source>
        <dbReference type="SAM" id="Phobius"/>
    </source>
</evidence>
<keyword evidence="2" id="KW-0732">Signal</keyword>
<feature type="signal peptide" evidence="2">
    <location>
        <begin position="1"/>
        <end position="21"/>
    </location>
</feature>
<proteinExistence type="predicted"/>
<keyword evidence="4" id="KW-1185">Reference proteome</keyword>
<feature type="chain" id="PRO_5046474931" evidence="2">
    <location>
        <begin position="22"/>
        <end position="320"/>
    </location>
</feature>
<comment type="caution">
    <text evidence="3">The sequence shown here is derived from an EMBL/GenBank/DDBJ whole genome shotgun (WGS) entry which is preliminary data.</text>
</comment>
<keyword evidence="1" id="KW-1133">Transmembrane helix</keyword>
<evidence type="ECO:0000313" key="4">
    <source>
        <dbReference type="Proteomes" id="UP001445472"/>
    </source>
</evidence>
<organism evidence="3 4">
    <name type="scientific">Streptomyces xantholiticus</name>
    <dbReference type="NCBI Taxonomy" id="68285"/>
    <lineage>
        <taxon>Bacteria</taxon>
        <taxon>Bacillati</taxon>
        <taxon>Actinomycetota</taxon>
        <taxon>Actinomycetes</taxon>
        <taxon>Kitasatosporales</taxon>
        <taxon>Streptomycetaceae</taxon>
        <taxon>Streptomyces</taxon>
    </lineage>
</organism>
<keyword evidence="1" id="KW-0812">Transmembrane</keyword>
<keyword evidence="1" id="KW-0472">Membrane</keyword>
<evidence type="ECO:0000256" key="2">
    <source>
        <dbReference type="SAM" id="SignalP"/>
    </source>
</evidence>
<name>A0ABV1V042_9ACTN</name>
<dbReference type="EMBL" id="JBEPBX010000024">
    <property type="protein sequence ID" value="MER6616405.1"/>
    <property type="molecule type" value="Genomic_DNA"/>
</dbReference>
<evidence type="ECO:0000313" key="3">
    <source>
        <dbReference type="EMBL" id="MER6616405.1"/>
    </source>
</evidence>
<reference evidence="3 4" key="1">
    <citation type="submission" date="2024-06" db="EMBL/GenBank/DDBJ databases">
        <title>The Natural Products Discovery Center: Release of the First 8490 Sequenced Strains for Exploring Actinobacteria Biosynthetic Diversity.</title>
        <authorList>
            <person name="Kalkreuter E."/>
            <person name="Kautsar S.A."/>
            <person name="Yang D."/>
            <person name="Bader C.D."/>
            <person name="Teijaro C.N."/>
            <person name="Fluegel L."/>
            <person name="Davis C.M."/>
            <person name="Simpson J.R."/>
            <person name="Lauterbach L."/>
            <person name="Steele A.D."/>
            <person name="Gui C."/>
            <person name="Meng S."/>
            <person name="Li G."/>
            <person name="Viehrig K."/>
            <person name="Ye F."/>
            <person name="Su P."/>
            <person name="Kiefer A.F."/>
            <person name="Nichols A."/>
            <person name="Cepeda A.J."/>
            <person name="Yan W."/>
            <person name="Fan B."/>
            <person name="Jiang Y."/>
            <person name="Adhikari A."/>
            <person name="Zheng C.-J."/>
            <person name="Schuster L."/>
            <person name="Cowan T.M."/>
            <person name="Smanski M.J."/>
            <person name="Chevrette M.G."/>
            <person name="De Carvalho L.P.S."/>
            <person name="Shen B."/>
        </authorList>
    </citation>
    <scope>NUCLEOTIDE SEQUENCE [LARGE SCALE GENOMIC DNA]</scope>
    <source>
        <strain evidence="3 4">NPDC000837</strain>
    </source>
</reference>
<sequence>MGGLLLAVSLLVGSLAPPVAAQAPQRSSDDMSVGIRLVDAPVSRRDDNRAHRYIVDHIKPGQQIRRRIAVTNYSDTRHRVQLYPAAAAVHKDGFAFAHGRQGNELTRWVALEHSQLVLEPDETAKVWTEITVANNATGGEHYGVIWAQISPEHDPSKQVRHVGRAGVRIYLSVGPGGEPRSDFRIEDLTGSRAADGAPMVSALVKNTGGRALDLAGKVALSKGPGGAFAGPFNVKATTVGPGRSTVATSALDPGLPGGTWTARLTLTSGLVTRESTGPITLGTPRRDGNPQLAVFTIGGLASVAAALLAAFAYRRRNRSR</sequence>
<dbReference type="Proteomes" id="UP001445472">
    <property type="component" value="Unassembled WGS sequence"/>
</dbReference>
<feature type="transmembrane region" description="Helical" evidence="1">
    <location>
        <begin position="292"/>
        <end position="313"/>
    </location>
</feature>